<dbReference type="InterPro" id="IPR050921">
    <property type="entry name" value="T4SS_GSP_E_ATPase"/>
</dbReference>
<comment type="similarity">
    <text evidence="1">Belongs to the GSP E family.</text>
</comment>
<dbReference type="SUPFAM" id="SSF52540">
    <property type="entry name" value="P-loop containing nucleoside triphosphate hydrolases"/>
    <property type="match status" value="1"/>
</dbReference>
<reference evidence="3 4" key="1">
    <citation type="journal article" date="2014" name="Appl. Environ. Microbiol.">
        <title>Genomic encyclopedia of type strains of the genus Bifidobacterium.</title>
        <authorList>
            <person name="Milani C."/>
            <person name="Lugli G.A."/>
            <person name="Duranti S."/>
            <person name="Turroni F."/>
            <person name="Bottacini F."/>
            <person name="Mangifesta M."/>
            <person name="Sanchez B."/>
            <person name="Viappiani A."/>
            <person name="Mancabelli L."/>
            <person name="Taminiau B."/>
            <person name="Delcenserie V."/>
            <person name="Barrangou R."/>
            <person name="Margolles A."/>
            <person name="van Sinderen D."/>
            <person name="Ventura M."/>
        </authorList>
    </citation>
    <scope>NUCLEOTIDE SEQUENCE [LARGE SCALE GENOMIC DNA]</scope>
    <source>
        <strain evidence="3 4">LMG 11587</strain>
    </source>
</reference>
<dbReference type="InterPro" id="IPR027417">
    <property type="entry name" value="P-loop_NTPase"/>
</dbReference>
<dbReference type="Proteomes" id="UP000028569">
    <property type="component" value="Chromosome"/>
</dbReference>
<dbReference type="Gene3D" id="3.30.450.370">
    <property type="match status" value="1"/>
</dbReference>
<evidence type="ECO:0000313" key="3">
    <source>
        <dbReference type="EMBL" id="AIC92523.1"/>
    </source>
</evidence>
<dbReference type="GO" id="GO:0016887">
    <property type="term" value="F:ATP hydrolysis activity"/>
    <property type="evidence" value="ECO:0007669"/>
    <property type="project" value="InterPro"/>
</dbReference>
<dbReference type="HOGENOM" id="CLU_005379_8_3_11"/>
<evidence type="ECO:0000313" key="4">
    <source>
        <dbReference type="Proteomes" id="UP000028569"/>
    </source>
</evidence>
<evidence type="ECO:0000259" key="2">
    <source>
        <dbReference type="Pfam" id="PF00437"/>
    </source>
</evidence>
<dbReference type="Gene3D" id="3.40.50.300">
    <property type="entry name" value="P-loop containing nucleotide triphosphate hydrolases"/>
    <property type="match status" value="1"/>
</dbReference>
<dbReference type="OrthoDB" id="9810761at2"/>
<protein>
    <submittedName>
        <fullName evidence="3">Pilus assembly protein, probably tadA</fullName>
    </submittedName>
</protein>
<dbReference type="PANTHER" id="PTHR30486:SF6">
    <property type="entry name" value="TYPE IV PILUS RETRACTATION ATPASE PILT"/>
    <property type="match status" value="1"/>
</dbReference>
<accession>A0A087VW46</accession>
<sequence length="342" mass="36072">MTFGYLNDLVQDSAVTDIAVTGEGRVWADRGRGMEEEMLEPGFASPGAVRDFAVQLCSQLGKRLDDARPIADASNEAGIRIHAVLAPLVPSGASLSIRLPSRRHPGLEELVASGLCPYSWLFILKALVVNRATLLVTGGTGVGKTTLLRSLLALCPPCERLVTVEEVRELGTIAGHGNQVALAARESNVEGAGAVGLVDLVKATLRMRPDRIILGECRGEEVSDLLRAFNSGHTGGMVTLHADSVERVPSRLASLGLLAGLRPTAMAALAEGAFDVVIHLERDGGQRHIAQIGRLTMGREGALVGLPVCTWSGKGQPRYGPAWGPFAKQWGIRTGTGDRGGG</sequence>
<dbReference type="InterPro" id="IPR001482">
    <property type="entry name" value="T2SS/T4SS_dom"/>
</dbReference>
<dbReference type="PANTHER" id="PTHR30486">
    <property type="entry name" value="TWITCHING MOTILITY PROTEIN PILT"/>
    <property type="match status" value="1"/>
</dbReference>
<feature type="domain" description="Bacterial type II secretion system protein E" evidence="2">
    <location>
        <begin position="12"/>
        <end position="261"/>
    </location>
</feature>
<gene>
    <name evidence="3" type="ORF">BINDI_1268</name>
</gene>
<dbReference type="KEGG" id="bii:BINDI_1268"/>
<evidence type="ECO:0000256" key="1">
    <source>
        <dbReference type="ARBA" id="ARBA00006611"/>
    </source>
</evidence>
<organism evidence="3 4">
    <name type="scientific">Bifidobacterium [indicum] DSM 20214 = LMG 11587</name>
    <dbReference type="NCBI Taxonomy" id="1341694"/>
    <lineage>
        <taxon>Bacteria</taxon>
        <taxon>Bacillati</taxon>
        <taxon>Actinomycetota</taxon>
        <taxon>Actinomycetes</taxon>
        <taxon>Bifidobacteriales</taxon>
        <taxon>Bifidobacteriaceae</taxon>
        <taxon>Bifidobacterium</taxon>
    </lineage>
</organism>
<keyword evidence="4" id="KW-1185">Reference proteome</keyword>
<dbReference type="Pfam" id="PF00437">
    <property type="entry name" value="T2SSE"/>
    <property type="match status" value="1"/>
</dbReference>
<name>A0A087VW46_9BIFI</name>
<dbReference type="CDD" id="cd01130">
    <property type="entry name" value="VirB11-like_ATPase"/>
    <property type="match status" value="1"/>
</dbReference>
<proteinExistence type="inferred from homology"/>
<dbReference type="AlphaFoldDB" id="A0A087VW46"/>
<dbReference type="EMBL" id="CP006018">
    <property type="protein sequence ID" value="AIC92523.1"/>
    <property type="molecule type" value="Genomic_DNA"/>
</dbReference>